<sequence>MFNIGAPEKFQYAAGKGKQEVENWGVEVRWMS</sequence>
<evidence type="ECO:0000313" key="2">
    <source>
        <dbReference type="Proteomes" id="UP000197032"/>
    </source>
</evidence>
<accession>A0A1Z5HVS7</accession>
<gene>
    <name evidence="1" type="ORF">KKC1_26390</name>
</gene>
<dbReference type="AlphaFoldDB" id="A0A1Z5HVS7"/>
<evidence type="ECO:0000313" key="1">
    <source>
        <dbReference type="EMBL" id="GAW93508.1"/>
    </source>
</evidence>
<reference evidence="2" key="1">
    <citation type="journal article" date="2017" name="Appl. Environ. Microbiol.">
        <title>Genomic analysis of Calderihabitans maritimus KKC1, a thermophilic hydrogenogenic carboxydotrophic bacterium isolated from marine sediment.</title>
        <authorList>
            <person name="Omae K."/>
            <person name="Yoneda Y."/>
            <person name="Fukuyama Y."/>
            <person name="Yoshida T."/>
            <person name="Sako Y."/>
        </authorList>
    </citation>
    <scope>NUCLEOTIDE SEQUENCE [LARGE SCALE GENOMIC DNA]</scope>
    <source>
        <strain evidence="2">KKC1</strain>
    </source>
</reference>
<dbReference type="Proteomes" id="UP000197032">
    <property type="component" value="Unassembled WGS sequence"/>
</dbReference>
<proteinExistence type="predicted"/>
<comment type="caution">
    <text evidence="1">The sequence shown here is derived from an EMBL/GenBank/DDBJ whole genome shotgun (WGS) entry which is preliminary data.</text>
</comment>
<keyword evidence="2" id="KW-1185">Reference proteome</keyword>
<protein>
    <submittedName>
        <fullName evidence="1">Uncharacterized protein</fullName>
    </submittedName>
</protein>
<name>A0A1Z5HVS7_9FIRM</name>
<organism evidence="1 2">
    <name type="scientific">Calderihabitans maritimus</name>
    <dbReference type="NCBI Taxonomy" id="1246530"/>
    <lineage>
        <taxon>Bacteria</taxon>
        <taxon>Bacillati</taxon>
        <taxon>Bacillota</taxon>
        <taxon>Clostridia</taxon>
        <taxon>Neomoorellales</taxon>
        <taxon>Calderihabitantaceae</taxon>
        <taxon>Calderihabitans</taxon>
    </lineage>
</organism>
<dbReference type="EMBL" id="BDGJ01000145">
    <property type="protein sequence ID" value="GAW93508.1"/>
    <property type="molecule type" value="Genomic_DNA"/>
</dbReference>